<dbReference type="PANTHER" id="PTHR34501">
    <property type="entry name" value="PROTEIN YDDL-RELATED"/>
    <property type="match status" value="1"/>
</dbReference>
<dbReference type="GO" id="GO:0015288">
    <property type="term" value="F:porin activity"/>
    <property type="evidence" value="ECO:0007669"/>
    <property type="project" value="UniProtKB-KW"/>
</dbReference>
<keyword evidence="5" id="KW-0812">Transmembrane</keyword>
<evidence type="ECO:0000256" key="7">
    <source>
        <dbReference type="ARBA" id="ARBA00023065"/>
    </source>
</evidence>
<dbReference type="KEGG" id="care:LT85_2562"/>
<evidence type="ECO:0000256" key="6">
    <source>
        <dbReference type="ARBA" id="ARBA00022729"/>
    </source>
</evidence>
<comment type="subunit">
    <text evidence="2">Homotrimer.</text>
</comment>
<evidence type="ECO:0000256" key="9">
    <source>
        <dbReference type="ARBA" id="ARBA00023136"/>
    </source>
</evidence>
<evidence type="ECO:0000256" key="5">
    <source>
        <dbReference type="ARBA" id="ARBA00022692"/>
    </source>
</evidence>
<reference evidence="14" key="1">
    <citation type="journal article" date="2014" name="Soil Biol. Biochem.">
        <title>Structure and function of bacterial communities in ageing soils: Insights from the Mendocino ecological staircase.</title>
        <authorList>
            <person name="Uroz S."/>
            <person name="Tech J.J."/>
            <person name="Sawaya N.A."/>
            <person name="Frey-Klett P."/>
            <person name="Leveau J.H.J."/>
        </authorList>
    </citation>
    <scope>NUCLEOTIDE SEQUENCE [LARGE SCALE GENOMIC DNA]</scope>
    <source>
        <strain evidence="14">Cal35</strain>
    </source>
</reference>
<keyword evidence="14" id="KW-1185">Reference proteome</keyword>
<keyword evidence="8" id="KW-0626">Porin</keyword>
<dbReference type="Pfam" id="PF13609">
    <property type="entry name" value="Porin_4"/>
    <property type="match status" value="1"/>
</dbReference>
<name>A0A0A1FD67_9BURK</name>
<comment type="subcellular location">
    <subcellularLocation>
        <location evidence="1">Cell outer membrane</location>
        <topology evidence="1">Multi-pass membrane protein</topology>
    </subcellularLocation>
</comment>
<dbReference type="AlphaFoldDB" id="A0A0A1FD67"/>
<proteinExistence type="predicted"/>
<dbReference type="GO" id="GO:0006811">
    <property type="term" value="P:monoatomic ion transport"/>
    <property type="evidence" value="ECO:0007669"/>
    <property type="project" value="UniProtKB-KW"/>
</dbReference>
<accession>A0A0A1FD67</accession>
<keyword evidence="4" id="KW-1134">Transmembrane beta strand</keyword>
<feature type="signal peptide" evidence="11">
    <location>
        <begin position="1"/>
        <end position="20"/>
    </location>
</feature>
<dbReference type="Gene3D" id="2.40.160.10">
    <property type="entry name" value="Porin"/>
    <property type="match status" value="1"/>
</dbReference>
<organism evidence="13 14">
    <name type="scientific">Collimonas arenae</name>
    <dbReference type="NCBI Taxonomy" id="279058"/>
    <lineage>
        <taxon>Bacteria</taxon>
        <taxon>Pseudomonadati</taxon>
        <taxon>Pseudomonadota</taxon>
        <taxon>Betaproteobacteria</taxon>
        <taxon>Burkholderiales</taxon>
        <taxon>Oxalobacteraceae</taxon>
        <taxon>Collimonas</taxon>
    </lineage>
</organism>
<dbReference type="RefSeq" id="WP_038489268.1">
    <property type="nucleotide sequence ID" value="NZ_CP009962.1"/>
</dbReference>
<dbReference type="PANTHER" id="PTHR34501:SF9">
    <property type="entry name" value="MAJOR OUTER MEMBRANE PROTEIN P.IA"/>
    <property type="match status" value="1"/>
</dbReference>
<evidence type="ECO:0000256" key="8">
    <source>
        <dbReference type="ARBA" id="ARBA00023114"/>
    </source>
</evidence>
<evidence type="ECO:0000313" key="13">
    <source>
        <dbReference type="EMBL" id="AIY41720.1"/>
    </source>
</evidence>
<dbReference type="GO" id="GO:0009279">
    <property type="term" value="C:cell outer membrane"/>
    <property type="evidence" value="ECO:0007669"/>
    <property type="project" value="UniProtKB-SubCell"/>
</dbReference>
<dbReference type="Proteomes" id="UP000030302">
    <property type="component" value="Chromosome"/>
</dbReference>
<evidence type="ECO:0000256" key="10">
    <source>
        <dbReference type="ARBA" id="ARBA00023237"/>
    </source>
</evidence>
<dbReference type="SUPFAM" id="SSF56935">
    <property type="entry name" value="Porins"/>
    <property type="match status" value="1"/>
</dbReference>
<evidence type="ECO:0000256" key="2">
    <source>
        <dbReference type="ARBA" id="ARBA00011233"/>
    </source>
</evidence>
<evidence type="ECO:0000313" key="14">
    <source>
        <dbReference type="Proteomes" id="UP000030302"/>
    </source>
</evidence>
<feature type="domain" description="Porin" evidence="12">
    <location>
        <begin position="10"/>
        <end position="348"/>
    </location>
</feature>
<dbReference type="InterPro" id="IPR023614">
    <property type="entry name" value="Porin_dom_sf"/>
</dbReference>
<evidence type="ECO:0000256" key="3">
    <source>
        <dbReference type="ARBA" id="ARBA00022448"/>
    </source>
</evidence>
<gene>
    <name evidence="13" type="ORF">LT85_2562</name>
</gene>
<keyword evidence="6 11" id="KW-0732">Signal</keyword>
<dbReference type="EMBL" id="CP009962">
    <property type="protein sequence ID" value="AIY41720.1"/>
    <property type="molecule type" value="Genomic_DNA"/>
</dbReference>
<keyword evidence="9" id="KW-0472">Membrane</keyword>
<dbReference type="InterPro" id="IPR050298">
    <property type="entry name" value="Gram-neg_bact_OMP"/>
</dbReference>
<keyword evidence="7" id="KW-0406">Ion transport</keyword>
<dbReference type="OrthoDB" id="8676354at2"/>
<dbReference type="STRING" id="279058.LT85_2562"/>
<sequence>MKLKLIGMTTMILCAGAAQAQTSVTLYGAIDTGLMYQNTTAANFSQKTPDTGTTFRYKDAGMYASTWGMKGSEDLGGGYHANFRLQGAFNSGSGAVGLPDTTGTVAVFNQVTSVGLSGPFGSVDVGRQYAAMAWALVDTDVRGAEYFGSAFTAWIGMNTVAGWLGSNTNGAVGAVYDSNAIIYKTPNFNGVTLSLEYAPGEVAGNNTAGSRESAVLQYVNGGLHLSGVYYNAHDTNLTPASPAPSGVDNNRFIQLGALYDMGSWIMSASYSNGKTKSLAPYSSDIDMYSAGLGYHFSPVFKITSGVYYLKDKNNSLNKSTSYALGAEYQLSKRTTLYGDVGRVDNKGNMNQTLSYGSPVAQGLATTAVMLGMRHTF</sequence>
<feature type="chain" id="PRO_5001974190" evidence="11">
    <location>
        <begin position="21"/>
        <end position="376"/>
    </location>
</feature>
<keyword evidence="3" id="KW-0813">Transport</keyword>
<dbReference type="HOGENOM" id="CLU_038238_1_1_4"/>
<dbReference type="GO" id="GO:0046930">
    <property type="term" value="C:pore complex"/>
    <property type="evidence" value="ECO:0007669"/>
    <property type="project" value="UniProtKB-KW"/>
</dbReference>
<evidence type="ECO:0000256" key="4">
    <source>
        <dbReference type="ARBA" id="ARBA00022452"/>
    </source>
</evidence>
<evidence type="ECO:0000256" key="11">
    <source>
        <dbReference type="SAM" id="SignalP"/>
    </source>
</evidence>
<keyword evidence="10" id="KW-0998">Cell outer membrane</keyword>
<dbReference type="CDD" id="cd00342">
    <property type="entry name" value="gram_neg_porins"/>
    <property type="match status" value="1"/>
</dbReference>
<dbReference type="InterPro" id="IPR033900">
    <property type="entry name" value="Gram_neg_porin_domain"/>
</dbReference>
<protein>
    <submittedName>
        <fullName evidence="13">Outer membrane protein</fullName>
    </submittedName>
</protein>
<evidence type="ECO:0000256" key="1">
    <source>
        <dbReference type="ARBA" id="ARBA00004571"/>
    </source>
</evidence>
<evidence type="ECO:0000259" key="12">
    <source>
        <dbReference type="Pfam" id="PF13609"/>
    </source>
</evidence>